<dbReference type="InterPro" id="IPR016181">
    <property type="entry name" value="Acyl_CoA_acyltransferase"/>
</dbReference>
<dbReference type="SUPFAM" id="SSF55729">
    <property type="entry name" value="Acyl-CoA N-acyltransferases (Nat)"/>
    <property type="match status" value="1"/>
</dbReference>
<evidence type="ECO:0000313" key="2">
    <source>
        <dbReference type="EMBL" id="SFQ85346.1"/>
    </source>
</evidence>
<evidence type="ECO:0000313" key="3">
    <source>
        <dbReference type="Proteomes" id="UP000182762"/>
    </source>
</evidence>
<organism evidence="2 3">
    <name type="scientific">Priestia endophytica DSM 13796</name>
    <dbReference type="NCBI Taxonomy" id="1121089"/>
    <lineage>
        <taxon>Bacteria</taxon>
        <taxon>Bacillati</taxon>
        <taxon>Bacillota</taxon>
        <taxon>Bacilli</taxon>
        <taxon>Bacillales</taxon>
        <taxon>Bacillaceae</taxon>
        <taxon>Priestia</taxon>
    </lineage>
</organism>
<dbReference type="PROSITE" id="PS51186">
    <property type="entry name" value="GNAT"/>
    <property type="match status" value="1"/>
</dbReference>
<dbReference type="Proteomes" id="UP000182762">
    <property type="component" value="Unassembled WGS sequence"/>
</dbReference>
<dbReference type="InterPro" id="IPR027365">
    <property type="entry name" value="GNAT_acetyltra_YdfB-like"/>
</dbReference>
<dbReference type="RefSeq" id="WP_061802720.1">
    <property type="nucleotide sequence ID" value="NZ_FOXX01000015.1"/>
</dbReference>
<name>A0A1I6BWP0_9BACI</name>
<reference evidence="2 3" key="1">
    <citation type="submission" date="2016-10" db="EMBL/GenBank/DDBJ databases">
        <authorList>
            <person name="Varghese N."/>
            <person name="Submissions S."/>
        </authorList>
    </citation>
    <scope>NUCLEOTIDE SEQUENCE [LARGE SCALE GENOMIC DNA]</scope>
    <source>
        <strain evidence="2 3">DSM 13796</strain>
    </source>
</reference>
<protein>
    <submittedName>
        <fullName evidence="2">GNAT acetyltransferase</fullName>
    </submittedName>
</protein>
<keyword evidence="3" id="KW-1185">Reference proteome</keyword>
<dbReference type="Gene3D" id="3.40.630.30">
    <property type="match status" value="1"/>
</dbReference>
<dbReference type="Pfam" id="PF12746">
    <property type="entry name" value="GNAT_acetyltran"/>
    <property type="match status" value="1"/>
</dbReference>
<dbReference type="InterPro" id="IPR000182">
    <property type="entry name" value="GNAT_dom"/>
</dbReference>
<dbReference type="PANTHER" id="PTHR31143:SF2">
    <property type="entry name" value="FR47-LIKE DOMAIN-CONTAINING PROTEIN-RELATED"/>
    <property type="match status" value="1"/>
</dbReference>
<accession>A0A1I6BWP0</accession>
<comment type="caution">
    <text evidence="2">The sequence shown here is derived from an EMBL/GenBank/DDBJ whole genome shotgun (WGS) entry which is preliminary data.</text>
</comment>
<gene>
    <name evidence="2" type="ORF">SAMN02745910_04370</name>
</gene>
<sequence>MFKLTKLDFLKIIPFLNKNPLSPTFAYAVAHGVIEGDIFVSSCSTIDMFLLKTRSGLYFADGDLNHSLFCSWFKDYLSQKAKDKVNRLTFFSPNKISDQKIRDTIGGHCKEIQRCSFDFDPCAYSLDFPFCPSSSSIKEINYYYIREHKEFHEAYYKEYWGSVHNFLHNGFGYCVVDHHQNILSTCTTIFRGGKFAEIDISTSPQHQGKGLATKVAHSFIKHCLKQKLTPRWDCDLNNENSNHLAKKLGFHTPKTYTVFARK</sequence>
<dbReference type="GeneID" id="93712911"/>
<evidence type="ECO:0000259" key="1">
    <source>
        <dbReference type="PROSITE" id="PS51186"/>
    </source>
</evidence>
<proteinExistence type="predicted"/>
<dbReference type="EMBL" id="FOXX01000015">
    <property type="protein sequence ID" value="SFQ85346.1"/>
    <property type="molecule type" value="Genomic_DNA"/>
</dbReference>
<dbReference type="PANTHER" id="PTHR31143">
    <property type="match status" value="1"/>
</dbReference>
<feature type="domain" description="N-acetyltransferase" evidence="1">
    <location>
        <begin position="135"/>
        <end position="262"/>
    </location>
</feature>